<dbReference type="EMBL" id="JAFLCK010000043">
    <property type="protein sequence ID" value="MBN8662560.1"/>
    <property type="molecule type" value="Genomic_DNA"/>
</dbReference>
<comment type="caution">
    <text evidence="1">The sequence shown here is derived from an EMBL/GenBank/DDBJ whole genome shotgun (WGS) entry which is preliminary data.</text>
</comment>
<sequence length="211" mass="23611">MLFNVMLLVKGLTELARPAVLAEVNSGNLPMPDLRAVVNDQSKMSSIKGKFEVDHAANLGNLKRRATGEISCPDGLSTRDRQRKALSYWFSAEEERESQEKSLNDRLDAAARATRLPMLEPLPSSEDCFLAWTSEDEYLFDRPVKESWRNFEESSNSLVKVEYVHQSGQSSFAPEENSESKVDAFAEVSDDIGVGTAYHGGNLTMPNYWVE</sequence>
<evidence type="ECO:0000313" key="2">
    <source>
        <dbReference type="Proteomes" id="UP000664277"/>
    </source>
</evidence>
<protein>
    <submittedName>
        <fullName evidence="1">Uncharacterized protein</fullName>
    </submittedName>
</protein>
<proteinExistence type="predicted"/>
<organism evidence="1 2">
    <name type="scientific">Candidatus Obscuribacter phosphatis</name>
    <dbReference type="NCBI Taxonomy" id="1906157"/>
    <lineage>
        <taxon>Bacteria</taxon>
        <taxon>Bacillati</taxon>
        <taxon>Candidatus Melainabacteria</taxon>
        <taxon>Candidatus Obscuribacterales</taxon>
        <taxon>Candidatus Obscuribacteraceae</taxon>
        <taxon>Candidatus Obscuribacter</taxon>
    </lineage>
</organism>
<name>A0A8J7TMV3_9BACT</name>
<dbReference type="Proteomes" id="UP000664277">
    <property type="component" value="Unassembled WGS sequence"/>
</dbReference>
<evidence type="ECO:0000313" key="1">
    <source>
        <dbReference type="EMBL" id="MBN8662560.1"/>
    </source>
</evidence>
<reference evidence="1" key="1">
    <citation type="submission" date="2021-02" db="EMBL/GenBank/DDBJ databases">
        <title>Genome-Resolved Metagenomics of a Microbial Community Performing Photosynthetic Biological Nutrient Removal.</title>
        <authorList>
            <person name="Mcdaniel E.A."/>
        </authorList>
    </citation>
    <scope>NUCLEOTIDE SEQUENCE</scope>
    <source>
        <strain evidence="1">UWPOB_OBS1</strain>
    </source>
</reference>
<gene>
    <name evidence="1" type="ORF">J0M35_19485</name>
</gene>
<dbReference type="AlphaFoldDB" id="A0A8J7TMV3"/>
<accession>A0A8J7TMV3</accession>